<keyword evidence="10" id="KW-1185">Reference proteome</keyword>
<dbReference type="PANTHER" id="PTHR43133:SF51">
    <property type="entry name" value="RNA POLYMERASE SIGMA FACTOR"/>
    <property type="match status" value="1"/>
</dbReference>
<comment type="similarity">
    <text evidence="1 6">Belongs to the sigma-70 factor family. ECF subfamily.</text>
</comment>
<dbReference type="Gene3D" id="1.10.10.10">
    <property type="entry name" value="Winged helix-like DNA-binding domain superfamily/Winged helix DNA-binding domain"/>
    <property type="match status" value="1"/>
</dbReference>
<dbReference type="GO" id="GO:0003677">
    <property type="term" value="F:DNA binding"/>
    <property type="evidence" value="ECO:0007669"/>
    <property type="project" value="UniProtKB-KW"/>
</dbReference>
<dbReference type="EMBL" id="QWVT01000007">
    <property type="protein sequence ID" value="RID88293.1"/>
    <property type="molecule type" value="Genomic_DNA"/>
</dbReference>
<dbReference type="PANTHER" id="PTHR43133">
    <property type="entry name" value="RNA POLYMERASE ECF-TYPE SIGMA FACTO"/>
    <property type="match status" value="1"/>
</dbReference>
<keyword evidence="4 6" id="KW-0238">DNA-binding</keyword>
<evidence type="ECO:0000313" key="10">
    <source>
        <dbReference type="Proteomes" id="UP000265816"/>
    </source>
</evidence>
<feature type="domain" description="RNA polymerase sigma-70 region 2" evidence="7">
    <location>
        <begin position="10"/>
        <end position="76"/>
    </location>
</feature>
<dbReference type="InterPro" id="IPR013324">
    <property type="entry name" value="RNA_pol_sigma_r3/r4-like"/>
</dbReference>
<accession>A0A398BLR2</accession>
<dbReference type="PROSITE" id="PS01063">
    <property type="entry name" value="SIGMA70_ECF"/>
    <property type="match status" value="1"/>
</dbReference>
<feature type="domain" description="RNA polymerase sigma factor 70 region 4 type 2" evidence="8">
    <location>
        <begin position="119"/>
        <end position="163"/>
    </location>
</feature>
<dbReference type="Gene3D" id="1.10.1740.10">
    <property type="match status" value="1"/>
</dbReference>
<evidence type="ECO:0000256" key="2">
    <source>
        <dbReference type="ARBA" id="ARBA00023015"/>
    </source>
</evidence>
<dbReference type="NCBIfam" id="TIGR02937">
    <property type="entry name" value="sigma70-ECF"/>
    <property type="match status" value="1"/>
</dbReference>
<dbReference type="InterPro" id="IPR000838">
    <property type="entry name" value="RNA_pol_sigma70_ECF_CS"/>
</dbReference>
<sequence>MVEVDFDEMYIAHSKRLHYLAFSVTRDVHLAEDVVQETFVKAFKKMDTIESTEKVGAWLSAIATRTAIDFLRAEKRKHWMPADQLIMEQVLYYPESGLTPEEEVDIRLFKEELNRSVFTLSEEYREVLILRLQYGLQEKEIASVLDLKSATVKSRLHRARKQLKQTIAEKHPA</sequence>
<dbReference type="GO" id="GO:0006352">
    <property type="term" value="P:DNA-templated transcription initiation"/>
    <property type="evidence" value="ECO:0007669"/>
    <property type="project" value="InterPro"/>
</dbReference>
<dbReference type="InterPro" id="IPR036388">
    <property type="entry name" value="WH-like_DNA-bd_sf"/>
</dbReference>
<keyword evidence="2 6" id="KW-0805">Transcription regulation</keyword>
<dbReference type="OrthoDB" id="188761at2"/>
<keyword evidence="3 6" id="KW-0731">Sigma factor</keyword>
<evidence type="ECO:0000256" key="6">
    <source>
        <dbReference type="RuleBase" id="RU000716"/>
    </source>
</evidence>
<dbReference type="InterPro" id="IPR013249">
    <property type="entry name" value="RNA_pol_sigma70_r4_t2"/>
</dbReference>
<organism evidence="9 10">
    <name type="scientific">Mesobacillus zeae</name>
    <dbReference type="NCBI Taxonomy" id="1917180"/>
    <lineage>
        <taxon>Bacteria</taxon>
        <taxon>Bacillati</taxon>
        <taxon>Bacillota</taxon>
        <taxon>Bacilli</taxon>
        <taxon>Bacillales</taxon>
        <taxon>Bacillaceae</taxon>
        <taxon>Mesobacillus</taxon>
    </lineage>
</organism>
<evidence type="ECO:0000256" key="1">
    <source>
        <dbReference type="ARBA" id="ARBA00010641"/>
    </source>
</evidence>
<name>A0A398BLR2_9BACI</name>
<dbReference type="InterPro" id="IPR013325">
    <property type="entry name" value="RNA_pol_sigma_r2"/>
</dbReference>
<dbReference type="Pfam" id="PF04542">
    <property type="entry name" value="Sigma70_r2"/>
    <property type="match status" value="1"/>
</dbReference>
<dbReference type="InterPro" id="IPR014284">
    <property type="entry name" value="RNA_pol_sigma-70_dom"/>
</dbReference>
<reference evidence="9 10" key="1">
    <citation type="submission" date="2018-08" db="EMBL/GenBank/DDBJ databases">
        <title>Bacillus jemisoniae sp. nov., Bacillus chryseoplanitiae sp. nov., Bacillus resnikiae sp. nov., and Bacillus frankliniae sp. nov., isolated from Viking spacecraft and associated surfaces.</title>
        <authorList>
            <person name="Seuylemezian A."/>
            <person name="Vaishampayan P."/>
        </authorList>
    </citation>
    <scope>NUCLEOTIDE SEQUENCE [LARGE SCALE GENOMIC DNA]</scope>
    <source>
        <strain evidence="9 10">JJ-247</strain>
    </source>
</reference>
<evidence type="ECO:0000313" key="9">
    <source>
        <dbReference type="EMBL" id="RID88293.1"/>
    </source>
</evidence>
<proteinExistence type="inferred from homology"/>
<dbReference type="AlphaFoldDB" id="A0A398BLR2"/>
<evidence type="ECO:0000256" key="4">
    <source>
        <dbReference type="ARBA" id="ARBA00023125"/>
    </source>
</evidence>
<dbReference type="SUPFAM" id="SSF88946">
    <property type="entry name" value="Sigma2 domain of RNA polymerase sigma factors"/>
    <property type="match status" value="1"/>
</dbReference>
<keyword evidence="5 6" id="KW-0804">Transcription</keyword>
<dbReference type="RefSeq" id="WP_119111211.1">
    <property type="nucleotide sequence ID" value="NZ_CBCSEO010000008.1"/>
</dbReference>
<dbReference type="CDD" id="cd06171">
    <property type="entry name" value="Sigma70_r4"/>
    <property type="match status" value="1"/>
</dbReference>
<protein>
    <recommendedName>
        <fullName evidence="6">RNA polymerase sigma factor</fullName>
    </recommendedName>
</protein>
<dbReference type="Pfam" id="PF08281">
    <property type="entry name" value="Sigma70_r4_2"/>
    <property type="match status" value="1"/>
</dbReference>
<dbReference type="Proteomes" id="UP000265816">
    <property type="component" value="Unassembled WGS sequence"/>
</dbReference>
<dbReference type="GO" id="GO:0016987">
    <property type="term" value="F:sigma factor activity"/>
    <property type="evidence" value="ECO:0007669"/>
    <property type="project" value="UniProtKB-KW"/>
</dbReference>
<comment type="caution">
    <text evidence="9">The sequence shown here is derived from an EMBL/GenBank/DDBJ whole genome shotgun (WGS) entry which is preliminary data.</text>
</comment>
<evidence type="ECO:0000256" key="5">
    <source>
        <dbReference type="ARBA" id="ARBA00023163"/>
    </source>
</evidence>
<gene>
    <name evidence="9" type="ORF">D1970_01985</name>
</gene>
<evidence type="ECO:0000256" key="3">
    <source>
        <dbReference type="ARBA" id="ARBA00023082"/>
    </source>
</evidence>
<dbReference type="SUPFAM" id="SSF88659">
    <property type="entry name" value="Sigma3 and sigma4 domains of RNA polymerase sigma factors"/>
    <property type="match status" value="1"/>
</dbReference>
<dbReference type="InterPro" id="IPR039425">
    <property type="entry name" value="RNA_pol_sigma-70-like"/>
</dbReference>
<dbReference type="GO" id="GO:0006950">
    <property type="term" value="P:response to stress"/>
    <property type="evidence" value="ECO:0007669"/>
    <property type="project" value="UniProtKB-ARBA"/>
</dbReference>
<dbReference type="InterPro" id="IPR007627">
    <property type="entry name" value="RNA_pol_sigma70_r2"/>
</dbReference>
<evidence type="ECO:0000259" key="8">
    <source>
        <dbReference type="Pfam" id="PF08281"/>
    </source>
</evidence>
<evidence type="ECO:0000259" key="7">
    <source>
        <dbReference type="Pfam" id="PF04542"/>
    </source>
</evidence>